<keyword evidence="1" id="KW-0175">Coiled coil</keyword>
<evidence type="ECO:0000313" key="3">
    <source>
        <dbReference type="Proteomes" id="UP001632037"/>
    </source>
</evidence>
<feature type="coiled-coil region" evidence="1">
    <location>
        <begin position="5"/>
        <end position="32"/>
    </location>
</feature>
<comment type="caution">
    <text evidence="2">The sequence shown here is derived from an EMBL/GenBank/DDBJ whole genome shotgun (WGS) entry which is preliminary data.</text>
</comment>
<sequence>MKNERKSLREQAQNLSAELSELQNSKKKFKVLNEKCTKLPVWVAVALRQEQGRREAEQQQQRLVSAVANRNKLIHDIEEAVNEKLDEGRDLPTPGDIPADIALFEEYLQDMDDMYSQTDAVFDPFELEESPLVPYREGPNRRSIGGLQYSEFLDILPIPFNFEQTCTAMWKSILQSHQYTSG</sequence>
<accession>A0ABD3FW12</accession>
<dbReference type="Proteomes" id="UP001632037">
    <property type="component" value="Unassembled WGS sequence"/>
</dbReference>
<protein>
    <submittedName>
        <fullName evidence="2">Uncharacterized protein</fullName>
    </submittedName>
</protein>
<evidence type="ECO:0000313" key="2">
    <source>
        <dbReference type="EMBL" id="KAL3670928.1"/>
    </source>
</evidence>
<keyword evidence="3" id="KW-1185">Reference proteome</keyword>
<organism evidence="2 3">
    <name type="scientific">Phytophthora oleae</name>
    <dbReference type="NCBI Taxonomy" id="2107226"/>
    <lineage>
        <taxon>Eukaryota</taxon>
        <taxon>Sar</taxon>
        <taxon>Stramenopiles</taxon>
        <taxon>Oomycota</taxon>
        <taxon>Peronosporomycetes</taxon>
        <taxon>Peronosporales</taxon>
        <taxon>Peronosporaceae</taxon>
        <taxon>Phytophthora</taxon>
    </lineage>
</organism>
<name>A0ABD3FW12_9STRA</name>
<evidence type="ECO:0000256" key="1">
    <source>
        <dbReference type="SAM" id="Coils"/>
    </source>
</evidence>
<dbReference type="AlphaFoldDB" id="A0ABD3FW12"/>
<proteinExistence type="predicted"/>
<gene>
    <name evidence="2" type="ORF">V7S43_004113</name>
</gene>
<reference evidence="2 3" key="1">
    <citation type="submission" date="2024-09" db="EMBL/GenBank/DDBJ databases">
        <title>Genome sequencing and assembly of Phytophthora oleae, isolate VK10A, causative agent of rot of olive drupes.</title>
        <authorList>
            <person name="Conti Taguali S."/>
            <person name="Riolo M."/>
            <person name="La Spada F."/>
            <person name="Cacciola S.O."/>
            <person name="Dionisio G."/>
        </authorList>
    </citation>
    <scope>NUCLEOTIDE SEQUENCE [LARGE SCALE GENOMIC DNA]</scope>
    <source>
        <strain evidence="2 3">VK10A</strain>
    </source>
</reference>
<dbReference type="EMBL" id="JBIMZQ010000006">
    <property type="protein sequence ID" value="KAL3670928.1"/>
    <property type="molecule type" value="Genomic_DNA"/>
</dbReference>